<dbReference type="EMBL" id="CACVKT020006799">
    <property type="protein sequence ID" value="CAC5403635.1"/>
    <property type="molecule type" value="Genomic_DNA"/>
</dbReference>
<gene>
    <name evidence="1" type="ORF">MCOR_37510</name>
</gene>
<dbReference type="Proteomes" id="UP000507470">
    <property type="component" value="Unassembled WGS sequence"/>
</dbReference>
<organism evidence="1 2">
    <name type="scientific">Mytilus coruscus</name>
    <name type="common">Sea mussel</name>
    <dbReference type="NCBI Taxonomy" id="42192"/>
    <lineage>
        <taxon>Eukaryota</taxon>
        <taxon>Metazoa</taxon>
        <taxon>Spiralia</taxon>
        <taxon>Lophotrochozoa</taxon>
        <taxon>Mollusca</taxon>
        <taxon>Bivalvia</taxon>
        <taxon>Autobranchia</taxon>
        <taxon>Pteriomorphia</taxon>
        <taxon>Mytilida</taxon>
        <taxon>Mytiloidea</taxon>
        <taxon>Mytilidae</taxon>
        <taxon>Mytilinae</taxon>
        <taxon>Mytilus</taxon>
    </lineage>
</organism>
<protein>
    <submittedName>
        <fullName evidence="1">LRP1</fullName>
    </submittedName>
</protein>
<accession>A0A6J8D6D2</accession>
<evidence type="ECO:0000313" key="2">
    <source>
        <dbReference type="Proteomes" id="UP000507470"/>
    </source>
</evidence>
<keyword evidence="2" id="KW-1185">Reference proteome</keyword>
<dbReference type="InterPro" id="IPR011042">
    <property type="entry name" value="6-blade_b-propeller_TolB-like"/>
</dbReference>
<reference evidence="1 2" key="1">
    <citation type="submission" date="2020-06" db="EMBL/GenBank/DDBJ databases">
        <authorList>
            <person name="Li R."/>
            <person name="Bekaert M."/>
        </authorList>
    </citation>
    <scope>NUCLEOTIDE SEQUENCE [LARGE SCALE GENOMIC DNA]</scope>
    <source>
        <strain evidence="2">wild</strain>
    </source>
</reference>
<dbReference type="SUPFAM" id="SSF63825">
    <property type="entry name" value="YWTD domain"/>
    <property type="match status" value="1"/>
</dbReference>
<dbReference type="Gene3D" id="2.120.10.30">
    <property type="entry name" value="TolB, C-terminal domain"/>
    <property type="match status" value="1"/>
</dbReference>
<evidence type="ECO:0000313" key="1">
    <source>
        <dbReference type="EMBL" id="CAC5403635.1"/>
    </source>
</evidence>
<name>A0A6J8D6D2_MYTCO</name>
<proteinExistence type="predicted"/>
<dbReference type="AlphaFoldDB" id="A0A6J8D6D2"/>
<dbReference type="OrthoDB" id="382013at2759"/>
<sequence>MGQAGIINIAVNASMIPCATEPFCFYEAKYYRKLKIWLYYSTNGTKKSIRRLKFDNSENDTVKNVQSELVTGISIDRLYWMEFNSGFLKSSTLNGSSVRTVINTNTKNKNQDINVYGGNVYCANDNSILNVTFTLEVSADVIHNDTEIIYGVFIYDENHEKSTYT</sequence>